<accession>A0A4U6UAE9</accession>
<dbReference type="OMA" id="RCERDAT"/>
<dbReference type="SUPFAM" id="SSF56371">
    <property type="entry name" value="Ribosome inactivating proteins (RIP)"/>
    <property type="match status" value="1"/>
</dbReference>
<dbReference type="Gene3D" id="3.40.420.10">
    <property type="entry name" value="Ricin (A subunit), domain 1"/>
    <property type="match status" value="1"/>
</dbReference>
<dbReference type="InterPro" id="IPR001574">
    <property type="entry name" value="Ribosome_inactivat_prot"/>
</dbReference>
<dbReference type="PANTHER" id="PTHR33453">
    <property type="match status" value="1"/>
</dbReference>
<keyword evidence="7 8" id="KW-0652">Protein synthesis inhibitor</keyword>
<evidence type="ECO:0000256" key="2">
    <source>
        <dbReference type="ARBA" id="ARBA00008544"/>
    </source>
</evidence>
<keyword evidence="10" id="KW-1185">Reference proteome</keyword>
<dbReference type="EMBL" id="CM016558">
    <property type="protein sequence ID" value="TKW07257.1"/>
    <property type="molecule type" value="Genomic_DNA"/>
</dbReference>
<evidence type="ECO:0000256" key="3">
    <source>
        <dbReference type="ARBA" id="ARBA00012001"/>
    </source>
</evidence>
<dbReference type="InterPro" id="IPR036041">
    <property type="entry name" value="Ribosome-inact_prot_sf"/>
</dbReference>
<dbReference type="AlphaFoldDB" id="A0A4U6UAE9"/>
<dbReference type="Proteomes" id="UP000298652">
    <property type="component" value="Chromosome 7"/>
</dbReference>
<name>A0A4U6UAE9_SETVI</name>
<dbReference type="Gramene" id="TKW07257">
    <property type="protein sequence ID" value="TKW07257"/>
    <property type="gene ID" value="SEVIR_7G296251v2"/>
</dbReference>
<dbReference type="GO" id="GO:0030598">
    <property type="term" value="F:rRNA N-glycosylase activity"/>
    <property type="evidence" value="ECO:0007669"/>
    <property type="project" value="UniProtKB-EC"/>
</dbReference>
<organism evidence="9 10">
    <name type="scientific">Setaria viridis</name>
    <name type="common">Green bristlegrass</name>
    <name type="synonym">Setaria italica subsp. viridis</name>
    <dbReference type="NCBI Taxonomy" id="4556"/>
    <lineage>
        <taxon>Eukaryota</taxon>
        <taxon>Viridiplantae</taxon>
        <taxon>Streptophyta</taxon>
        <taxon>Embryophyta</taxon>
        <taxon>Tracheophyta</taxon>
        <taxon>Spermatophyta</taxon>
        <taxon>Magnoliopsida</taxon>
        <taxon>Liliopsida</taxon>
        <taxon>Poales</taxon>
        <taxon>Poaceae</taxon>
        <taxon>PACMAD clade</taxon>
        <taxon>Panicoideae</taxon>
        <taxon>Panicodae</taxon>
        <taxon>Paniceae</taxon>
        <taxon>Cenchrinae</taxon>
        <taxon>Setaria</taxon>
    </lineage>
</organism>
<comment type="similarity">
    <text evidence="2">Belongs to the ribosome-inactivating protein family. Type 1 RIP subfamily.</text>
</comment>
<evidence type="ECO:0000256" key="1">
    <source>
        <dbReference type="ARBA" id="ARBA00000237"/>
    </source>
</evidence>
<protein>
    <recommendedName>
        <fullName evidence="3 8">rRNA N-glycosylase</fullName>
        <ecNumber evidence="3 8">3.2.2.22</ecNumber>
    </recommendedName>
</protein>
<evidence type="ECO:0000256" key="5">
    <source>
        <dbReference type="ARBA" id="ARBA00022801"/>
    </source>
</evidence>
<sequence length="267" mass="30592">MAEPQDPLAWVPSVDIDVMDPSLQGYEHVMNWMAQRDLDRAGPGQDNLFRDVPLTSATEGWRRVNFLYPDRPTVSILIDEIDSYLVAIQKGDGKWLKFSDRPIPLPADHPAVESMDIQSSYVHLTRGFIREQLVFGTPVLTNLYHVLLHFNPNIGLMNRQMIRQRKALVQLIVLFCEAVRFRQMRARLLEIMEDGQSVTLPRKMWPWLQEWSTASKFALSCKEREGHGNMQDDPSLLRSVEGLEIKSREDVPGFLGLILRSAFVPAP</sequence>
<dbReference type="Pfam" id="PF00161">
    <property type="entry name" value="RIP"/>
    <property type="match status" value="1"/>
</dbReference>
<dbReference type="GO" id="GO:0006952">
    <property type="term" value="P:defense response"/>
    <property type="evidence" value="ECO:0007669"/>
    <property type="project" value="UniProtKB-KW"/>
</dbReference>
<dbReference type="EC" id="3.2.2.22" evidence="3 8"/>
<dbReference type="InterPro" id="IPR016138">
    <property type="entry name" value="Ribosome_inactivat_prot_sub1"/>
</dbReference>
<keyword evidence="4 8" id="KW-0800">Toxin</keyword>
<gene>
    <name evidence="9" type="ORF">SEVIR_7G296251v2</name>
</gene>
<dbReference type="PANTHER" id="PTHR33453:SF9">
    <property type="entry name" value="ALBUMIN B-32"/>
    <property type="match status" value="1"/>
</dbReference>
<evidence type="ECO:0000256" key="7">
    <source>
        <dbReference type="ARBA" id="ARBA00023193"/>
    </source>
</evidence>
<evidence type="ECO:0000256" key="4">
    <source>
        <dbReference type="ARBA" id="ARBA00022656"/>
    </source>
</evidence>
<dbReference type="GO" id="GO:0017148">
    <property type="term" value="P:negative regulation of translation"/>
    <property type="evidence" value="ECO:0007669"/>
    <property type="project" value="UniProtKB-KW"/>
</dbReference>
<evidence type="ECO:0000256" key="8">
    <source>
        <dbReference type="RuleBase" id="RU004915"/>
    </source>
</evidence>
<keyword evidence="6 8" id="KW-0611">Plant defense</keyword>
<proteinExistence type="inferred from homology"/>
<evidence type="ECO:0000313" key="10">
    <source>
        <dbReference type="Proteomes" id="UP000298652"/>
    </source>
</evidence>
<evidence type="ECO:0000256" key="6">
    <source>
        <dbReference type="ARBA" id="ARBA00022821"/>
    </source>
</evidence>
<evidence type="ECO:0000313" key="9">
    <source>
        <dbReference type="EMBL" id="TKW07257.1"/>
    </source>
</evidence>
<keyword evidence="5 8" id="KW-0378">Hydrolase</keyword>
<dbReference type="GO" id="GO:0090729">
    <property type="term" value="F:toxin activity"/>
    <property type="evidence" value="ECO:0007669"/>
    <property type="project" value="UniProtKB-KW"/>
</dbReference>
<comment type="catalytic activity">
    <reaction evidence="1 8">
        <text>Endohydrolysis of the N-glycosidic bond at one specific adenosine on the 28S rRNA.</text>
        <dbReference type="EC" id="3.2.2.22"/>
    </reaction>
</comment>
<reference evidence="9" key="1">
    <citation type="submission" date="2019-03" db="EMBL/GenBank/DDBJ databases">
        <title>WGS assembly of Setaria viridis.</title>
        <authorList>
            <person name="Huang P."/>
            <person name="Jenkins J."/>
            <person name="Grimwood J."/>
            <person name="Barry K."/>
            <person name="Healey A."/>
            <person name="Mamidi S."/>
            <person name="Sreedasyam A."/>
            <person name="Shu S."/>
            <person name="Feldman M."/>
            <person name="Wu J."/>
            <person name="Yu Y."/>
            <person name="Chen C."/>
            <person name="Johnson J."/>
            <person name="Rokhsar D."/>
            <person name="Baxter I."/>
            <person name="Schmutz J."/>
            <person name="Brutnell T."/>
            <person name="Kellogg E."/>
        </authorList>
    </citation>
    <scope>NUCLEOTIDE SEQUENCE [LARGE SCALE GENOMIC DNA]</scope>
</reference>